<evidence type="ECO:0000256" key="1">
    <source>
        <dbReference type="ARBA" id="ARBA00023002"/>
    </source>
</evidence>
<dbReference type="PANTHER" id="PTHR34598">
    <property type="entry name" value="BLL6449 PROTEIN"/>
    <property type="match status" value="1"/>
</dbReference>
<dbReference type="InterPro" id="IPR044053">
    <property type="entry name" value="AsaB-like"/>
</dbReference>
<evidence type="ECO:0000313" key="3">
    <source>
        <dbReference type="Proteomes" id="UP000504637"/>
    </source>
</evidence>
<dbReference type="PANTHER" id="PTHR34598:SF3">
    <property type="entry name" value="OXIDOREDUCTASE AN1597"/>
    <property type="match status" value="1"/>
</dbReference>
<dbReference type="GeneID" id="54365053"/>
<keyword evidence="1" id="KW-0560">Oxidoreductase</keyword>
<protein>
    <recommendedName>
        <fullName evidence="5">GA4 desaturase</fullName>
    </recommendedName>
</protein>
<dbReference type="AlphaFoldDB" id="A0A6J3MIQ7"/>
<dbReference type="OrthoDB" id="412788at2759"/>
<reference evidence="4" key="2">
    <citation type="submission" date="2020-04" db="EMBL/GenBank/DDBJ databases">
        <authorList>
            <consortium name="NCBI Genome Project"/>
        </authorList>
    </citation>
    <scope>NUCLEOTIDE SEQUENCE</scope>
    <source>
        <strain evidence="4">CBS 342.82</strain>
    </source>
</reference>
<evidence type="ECO:0000256" key="2">
    <source>
        <dbReference type="ARBA" id="ARBA00023604"/>
    </source>
</evidence>
<name>A0A6J3MIQ7_9PEZI</name>
<reference evidence="4" key="1">
    <citation type="submission" date="2020-01" db="EMBL/GenBank/DDBJ databases">
        <authorList>
            <consortium name="DOE Joint Genome Institute"/>
            <person name="Haridas S."/>
            <person name="Albert R."/>
            <person name="Binder M."/>
            <person name="Bloem J."/>
            <person name="Labutti K."/>
            <person name="Salamov A."/>
            <person name="Andreopoulos B."/>
            <person name="Baker S.E."/>
            <person name="Barry K."/>
            <person name="Bills G."/>
            <person name="Bluhm B.H."/>
            <person name="Cannon C."/>
            <person name="Castanera R."/>
            <person name="Culley D.E."/>
            <person name="Daum C."/>
            <person name="Ezra D."/>
            <person name="Gonzalez J.B."/>
            <person name="Henrissat B."/>
            <person name="Kuo A."/>
            <person name="Liang C."/>
            <person name="Lipzen A."/>
            <person name="Lutzoni F."/>
            <person name="Magnuson J."/>
            <person name="Mondo S."/>
            <person name="Nolan M."/>
            <person name="Ohm R."/>
            <person name="Pangilinan J."/>
            <person name="Park H.-J."/>
            <person name="Ramirez L."/>
            <person name="Alfaro M."/>
            <person name="Sun H."/>
            <person name="Tritt A."/>
            <person name="Yoshinaga Y."/>
            <person name="Zwiers L.-H."/>
            <person name="Turgeon B.G."/>
            <person name="Goodwin S.B."/>
            <person name="Spatafora J.W."/>
            <person name="Crous P.W."/>
            <person name="Grigoriev I.V."/>
        </authorList>
    </citation>
    <scope>NUCLEOTIDE SEQUENCE</scope>
    <source>
        <strain evidence="4">CBS 342.82</strain>
    </source>
</reference>
<dbReference type="Proteomes" id="UP000504637">
    <property type="component" value="Unplaced"/>
</dbReference>
<reference evidence="4" key="3">
    <citation type="submission" date="2025-08" db="UniProtKB">
        <authorList>
            <consortium name="RefSeq"/>
        </authorList>
    </citation>
    <scope>IDENTIFICATION</scope>
    <source>
        <strain evidence="4">CBS 342.82</strain>
    </source>
</reference>
<dbReference type="RefSeq" id="XP_033464826.1">
    <property type="nucleotide sequence ID" value="XM_033607253.1"/>
</dbReference>
<evidence type="ECO:0000313" key="4">
    <source>
        <dbReference type="RefSeq" id="XP_033464826.1"/>
    </source>
</evidence>
<keyword evidence="3" id="KW-1185">Reference proteome</keyword>
<organism evidence="4">
    <name type="scientific">Dissoconium aciculare CBS 342.82</name>
    <dbReference type="NCBI Taxonomy" id="1314786"/>
    <lineage>
        <taxon>Eukaryota</taxon>
        <taxon>Fungi</taxon>
        <taxon>Dikarya</taxon>
        <taxon>Ascomycota</taxon>
        <taxon>Pezizomycotina</taxon>
        <taxon>Dothideomycetes</taxon>
        <taxon>Dothideomycetidae</taxon>
        <taxon>Mycosphaerellales</taxon>
        <taxon>Dissoconiaceae</taxon>
        <taxon>Dissoconium</taxon>
    </lineage>
</organism>
<sequence>MAAEPAIPFQPGPTTAKIAFQHENKQHAFVTVGTIEWARYPTTLNNVNVQINDLRTAPEFKPTLDRNGFAKIEGLKPLSAALKEGDAKVLEDAYACTTETLKRETGCTEVHIFSHVVRHDPFQRILDIPADADPLTKWPYKTPTQFGHVDQSYAGAGSTLENTLGRIPKERAEVLRKLGKTRRWAIINTWRPIANVYREPLAVLDSTTVSDADFCTLEVDPSVLFGAPSPRTELWQAVYRPRHKWWYVSNMTKEEGLLFKCFDTRIEDGENATCRRALHAAFQHPEDNGPPRQSCEFRAFCFWDEERTGDAVEHAYENSFRASVAAA</sequence>
<evidence type="ECO:0008006" key="5">
    <source>
        <dbReference type="Google" id="ProtNLM"/>
    </source>
</evidence>
<proteinExistence type="inferred from homology"/>
<dbReference type="GO" id="GO:0016491">
    <property type="term" value="F:oxidoreductase activity"/>
    <property type="evidence" value="ECO:0007669"/>
    <property type="project" value="UniProtKB-KW"/>
</dbReference>
<dbReference type="NCBIfam" id="NF041278">
    <property type="entry name" value="CmcJ_NvfI_EfuI"/>
    <property type="match status" value="1"/>
</dbReference>
<accession>A0A6J3MIQ7</accession>
<comment type="similarity">
    <text evidence="2">Belongs to the asaB hydroxylase/desaturase family.</text>
</comment>
<gene>
    <name evidence="4" type="ORF">K489DRAFT_406436</name>
</gene>